<sequence>MKNSYCTFTNKGCLDLPCQGKGAQSPLLRGCCSCSPSISLLSMVTSEQQYLHCSVLTVQCSSSIFLLPKVDIVKEVANSRWLYKTVFSVQGTKFVYVSTSSSV</sequence>
<dbReference type="EMBL" id="GBRH01213918">
    <property type="protein sequence ID" value="JAD83977.1"/>
    <property type="molecule type" value="Transcribed_RNA"/>
</dbReference>
<organism evidence="1">
    <name type="scientific">Arundo donax</name>
    <name type="common">Giant reed</name>
    <name type="synonym">Donax arundinaceus</name>
    <dbReference type="NCBI Taxonomy" id="35708"/>
    <lineage>
        <taxon>Eukaryota</taxon>
        <taxon>Viridiplantae</taxon>
        <taxon>Streptophyta</taxon>
        <taxon>Embryophyta</taxon>
        <taxon>Tracheophyta</taxon>
        <taxon>Spermatophyta</taxon>
        <taxon>Magnoliopsida</taxon>
        <taxon>Liliopsida</taxon>
        <taxon>Poales</taxon>
        <taxon>Poaceae</taxon>
        <taxon>PACMAD clade</taxon>
        <taxon>Arundinoideae</taxon>
        <taxon>Arundineae</taxon>
        <taxon>Arundo</taxon>
    </lineage>
</organism>
<evidence type="ECO:0000313" key="1">
    <source>
        <dbReference type="EMBL" id="JAD83977.1"/>
    </source>
</evidence>
<protein>
    <submittedName>
        <fullName evidence="1">Uncharacterized protein</fullName>
    </submittedName>
</protein>
<reference evidence="1" key="1">
    <citation type="submission" date="2014-09" db="EMBL/GenBank/DDBJ databases">
        <authorList>
            <person name="Magalhaes I.L.F."/>
            <person name="Oliveira U."/>
            <person name="Santos F.R."/>
            <person name="Vidigal T.H.D.A."/>
            <person name="Brescovit A.D."/>
            <person name="Santos A.J."/>
        </authorList>
    </citation>
    <scope>NUCLEOTIDE SEQUENCE</scope>
    <source>
        <tissue evidence="1">Shoot tissue taken approximately 20 cm above the soil surface</tissue>
    </source>
</reference>
<dbReference type="AlphaFoldDB" id="A0A0A9DJN2"/>
<name>A0A0A9DJN2_ARUDO</name>
<proteinExistence type="predicted"/>
<accession>A0A0A9DJN2</accession>
<reference evidence="1" key="2">
    <citation type="journal article" date="2015" name="Data Brief">
        <title>Shoot transcriptome of the giant reed, Arundo donax.</title>
        <authorList>
            <person name="Barrero R.A."/>
            <person name="Guerrero F.D."/>
            <person name="Moolhuijzen P."/>
            <person name="Goolsby J.A."/>
            <person name="Tidwell J."/>
            <person name="Bellgard S.E."/>
            <person name="Bellgard M.I."/>
        </authorList>
    </citation>
    <scope>NUCLEOTIDE SEQUENCE</scope>
    <source>
        <tissue evidence="1">Shoot tissue taken approximately 20 cm above the soil surface</tissue>
    </source>
</reference>